<feature type="region of interest" description="Disordered" evidence="1">
    <location>
        <begin position="154"/>
        <end position="174"/>
    </location>
</feature>
<dbReference type="Pfam" id="PF14612">
    <property type="entry name" value="Ino80_Iec3"/>
    <property type="match status" value="1"/>
</dbReference>
<evidence type="ECO:0000313" key="5">
    <source>
        <dbReference type="Proteomes" id="UP001174934"/>
    </source>
</evidence>
<sequence length="422" mass="46593">MDPDARDRDFEVKEEDSGDTRMADDRPTYRSWKKKYRKMRIVFDQKMHEGEELHRLEQKALATARRLAVQKDRLLDLLLDVNNCAQIPPEKRFDLSLDLSSDADNSLSLDLDHPDYHFDGAPPAKSYRQLLEETPHARYASAAEHFPDLLADLEAGRDSPADPSQGQSHPPSFLTADEIDNYIYEIDTNLARKELDKTGVMPPLLPTLAPLATGSIAHHHPSTNPKDRDNTLLQSNNRDFALRNPTSVYNWLRKHAPKTFLQDGETHPDSNHKDHGDEHSVNNHTSHTSSGRGRGKGKRQQEQHSETPGVKGQRANAREKHAAAALAAAAVPADSVEFDDDSIMHDANASTPSAAAVGGKGKRKRVLDEDPGYRPKGGSSRPTKKKRKSESGGGVEGTPTSAPKRSRKSNGGERGGDRGGDD</sequence>
<comment type="caution">
    <text evidence="4">The sequence shown here is derived from an EMBL/GenBank/DDBJ whole genome shotgun (WGS) entry which is preliminary data.</text>
</comment>
<keyword evidence="5" id="KW-1185">Reference proteome</keyword>
<dbReference type="GO" id="GO:0031011">
    <property type="term" value="C:Ino80 complex"/>
    <property type="evidence" value="ECO:0007669"/>
    <property type="project" value="InterPro"/>
</dbReference>
<feature type="compositionally biased region" description="Basic and acidic residues" evidence="1">
    <location>
        <begin position="264"/>
        <end position="281"/>
    </location>
</feature>
<feature type="region of interest" description="Disordered" evidence="1">
    <location>
        <begin position="215"/>
        <end position="239"/>
    </location>
</feature>
<reference evidence="4" key="1">
    <citation type="submission" date="2023-06" db="EMBL/GenBank/DDBJ databases">
        <title>Genome-scale phylogeny and comparative genomics of the fungal order Sordariales.</title>
        <authorList>
            <consortium name="Lawrence Berkeley National Laboratory"/>
            <person name="Hensen N."/>
            <person name="Bonometti L."/>
            <person name="Westerberg I."/>
            <person name="Brannstrom I.O."/>
            <person name="Guillou S."/>
            <person name="Cros-Aarteil S."/>
            <person name="Calhoun S."/>
            <person name="Haridas S."/>
            <person name="Kuo A."/>
            <person name="Mondo S."/>
            <person name="Pangilinan J."/>
            <person name="Riley R."/>
            <person name="LaButti K."/>
            <person name="Andreopoulos B."/>
            <person name="Lipzen A."/>
            <person name="Chen C."/>
            <person name="Yanf M."/>
            <person name="Daum C."/>
            <person name="Ng V."/>
            <person name="Clum A."/>
            <person name="Steindorff A."/>
            <person name="Ohm R."/>
            <person name="Martin F."/>
            <person name="Silar P."/>
            <person name="Natvig D."/>
            <person name="Lalanne C."/>
            <person name="Gautier V."/>
            <person name="Ament-velasquez S.L."/>
            <person name="Kruys A."/>
            <person name="Hutchinson M.I."/>
            <person name="Powell A.J."/>
            <person name="Barry K."/>
            <person name="Miller A.N."/>
            <person name="Grigoriev I.V."/>
            <person name="Debuchy R."/>
            <person name="Gladieux P."/>
            <person name="Thoren M.H."/>
            <person name="Johannesson H."/>
        </authorList>
    </citation>
    <scope>NUCLEOTIDE SEQUENCE</scope>
    <source>
        <strain evidence="4">SMH3391-2</strain>
    </source>
</reference>
<feature type="domain" description="INO80 complex subunit 3-like middle region" evidence="3">
    <location>
        <begin position="125"/>
        <end position="265"/>
    </location>
</feature>
<feature type="compositionally biased region" description="Low complexity" evidence="1">
    <location>
        <begin position="282"/>
        <end position="291"/>
    </location>
</feature>
<dbReference type="AlphaFoldDB" id="A0AA39WGH9"/>
<feature type="region of interest" description="Disordered" evidence="1">
    <location>
        <begin position="261"/>
        <end position="323"/>
    </location>
</feature>
<dbReference type="InterPro" id="IPR055449">
    <property type="entry name" value="Iec3-like_M"/>
</dbReference>
<organism evidence="4 5">
    <name type="scientific">Bombardia bombarda</name>
    <dbReference type="NCBI Taxonomy" id="252184"/>
    <lineage>
        <taxon>Eukaryota</taxon>
        <taxon>Fungi</taxon>
        <taxon>Dikarya</taxon>
        <taxon>Ascomycota</taxon>
        <taxon>Pezizomycotina</taxon>
        <taxon>Sordariomycetes</taxon>
        <taxon>Sordariomycetidae</taxon>
        <taxon>Sordariales</taxon>
        <taxon>Lasiosphaeriaceae</taxon>
        <taxon>Bombardia</taxon>
    </lineage>
</organism>
<feature type="compositionally biased region" description="Basic and acidic residues" evidence="1">
    <location>
        <begin position="410"/>
        <end position="422"/>
    </location>
</feature>
<feature type="compositionally biased region" description="Basic and acidic residues" evidence="1">
    <location>
        <begin position="1"/>
        <end position="11"/>
    </location>
</feature>
<dbReference type="Pfam" id="PF24244">
    <property type="entry name" value="Iec3-like_M"/>
    <property type="match status" value="1"/>
</dbReference>
<accession>A0AA39WGH9</accession>
<feature type="region of interest" description="Disordered" evidence="1">
    <location>
        <begin position="1"/>
        <end position="26"/>
    </location>
</feature>
<dbReference type="InterPro" id="IPR032742">
    <property type="entry name" value="Iec3_N"/>
</dbReference>
<evidence type="ECO:0000259" key="3">
    <source>
        <dbReference type="Pfam" id="PF24244"/>
    </source>
</evidence>
<evidence type="ECO:0000256" key="1">
    <source>
        <dbReference type="SAM" id="MobiDB-lite"/>
    </source>
</evidence>
<protein>
    <submittedName>
        <fullName evidence="4">IEC3 subunit of the Ino80 complex, chromatin re-modelling-domain-containing protein</fullName>
    </submittedName>
</protein>
<feature type="region of interest" description="Disordered" evidence="1">
    <location>
        <begin position="344"/>
        <end position="422"/>
    </location>
</feature>
<dbReference type="EMBL" id="JAULSR010000007">
    <property type="protein sequence ID" value="KAK0614981.1"/>
    <property type="molecule type" value="Genomic_DNA"/>
</dbReference>
<proteinExistence type="predicted"/>
<dbReference type="GO" id="GO:0006338">
    <property type="term" value="P:chromatin remodeling"/>
    <property type="evidence" value="ECO:0007669"/>
    <property type="project" value="InterPro"/>
</dbReference>
<evidence type="ECO:0000259" key="2">
    <source>
        <dbReference type="Pfam" id="PF14612"/>
    </source>
</evidence>
<evidence type="ECO:0000313" key="4">
    <source>
        <dbReference type="EMBL" id="KAK0614981.1"/>
    </source>
</evidence>
<dbReference type="Proteomes" id="UP001174934">
    <property type="component" value="Unassembled WGS sequence"/>
</dbReference>
<gene>
    <name evidence="4" type="ORF">B0T17DRAFT_497966</name>
</gene>
<feature type="domain" description="INO80 complex subunit 3 N-terminal" evidence="2">
    <location>
        <begin position="30"/>
        <end position="97"/>
    </location>
</feature>
<name>A0AA39WGH9_9PEZI</name>